<comment type="caution">
    <text evidence="14">The sequence shown here is derived from an EMBL/GenBank/DDBJ whole genome shotgun (WGS) entry which is preliminary data.</text>
</comment>
<sequence>MKSAEIREAFLQFFEHKGHTRVASSSLIPENDPTLLFTNAGMNQFKDCFLGLETRAYTRAASSQKCVRAGGKHNDLENVGYTARHHTFFEMLGNFSFGDYFKRDAILYAWEFLTSDKWLNLPKDKLWVTVYATDDEAYDIWTREVGVPEAHMVRIGDNKGAPYASDNFWAMGDTGPCGPCSEIFYDHGPDIWGGPPGSPEEDGDRYIEIWNNVFMQFNRTVEGEMQPLPAPSVDTGMGLERISAVMQHVHANYEIDLFQNLLQASAKAIGCEHDDAASLKVVADHIRSCSFLIADGVVPSNEGRGYVLRRIIRRACRHGNKLGAQGVFFHKIVTALVAEMGEAFPELKARQAHVERILKTEEEQFAKTLEQGLKILEQDLASLKGTEIPGDVVFKLYDTYGFPMDLTGDIARERGLTLDEAGFESAMQAQRERARSASQFGMDYNSLVKIDLETEFQGYEGTQGAGEVVALFREGQEVEWLRDGEKGVVILDTTPFYAESGGQVGDTGYFEITTSGLRFDVRDTTKNGAAHLHHGVVASGELRKGDQVKAVVDGDIRQATKLNHSATHLLHAALRQVLGDHVQQKGSLVDSQRLRFDFSHFESISAQQLRELEDMVNEQIRLNTAVAIEVTDIETAKNKGAMALFGEKYGDRVRVLTMGDGFSVELCGGTHVSRTGDIGLLKITSETGIAAGVRRIEAVTGAGALELTREADDQLRQIGQAVKGGRENLLDKVASLVERSRQLEKDVEQLKAKLTSAAGSDMASEAKEVGGMPVLVKRVDGQDGKALLGLVDQLKNKLGSAVVLLAGEFDGKVVLVAGVTKDLVGRVKAGDLIRNAAAVVGGKGGGRPDMAQGGGVDVAAIDRALTDAASWLGEQ</sequence>
<dbReference type="SMART" id="SM00863">
    <property type="entry name" value="tRNA_SAD"/>
    <property type="match status" value="1"/>
</dbReference>
<dbReference type="EC" id="6.1.1.7" evidence="11"/>
<evidence type="ECO:0000259" key="13">
    <source>
        <dbReference type="PROSITE" id="PS50860"/>
    </source>
</evidence>
<comment type="cofactor">
    <cofactor evidence="11">
        <name>Zn(2+)</name>
        <dbReference type="ChEBI" id="CHEBI:29105"/>
    </cofactor>
    <text evidence="11">Binds 1 zinc ion per subunit.</text>
</comment>
<keyword evidence="3 11" id="KW-0436">Ligase</keyword>
<dbReference type="RefSeq" id="WP_150277558.1">
    <property type="nucleotide sequence ID" value="NZ_BMFF01000001.1"/>
</dbReference>
<dbReference type="InterPro" id="IPR009000">
    <property type="entry name" value="Transl_B-barrel_sf"/>
</dbReference>
<dbReference type="InterPro" id="IPR012947">
    <property type="entry name" value="tRNA_SAD"/>
</dbReference>
<feature type="coiled-coil region" evidence="12">
    <location>
        <begin position="726"/>
        <end position="760"/>
    </location>
</feature>
<dbReference type="PANTHER" id="PTHR11777:SF9">
    <property type="entry name" value="ALANINE--TRNA LIGASE, CYTOPLASMIC"/>
    <property type="match status" value="1"/>
</dbReference>
<accession>A0ABQ1NXJ4</accession>
<dbReference type="InterPro" id="IPR018165">
    <property type="entry name" value="Ala-tRNA-synth_IIc_core"/>
</dbReference>
<dbReference type="Gene3D" id="3.30.54.20">
    <property type="match status" value="1"/>
</dbReference>
<evidence type="ECO:0000256" key="8">
    <source>
        <dbReference type="ARBA" id="ARBA00022884"/>
    </source>
</evidence>
<keyword evidence="15" id="KW-1185">Reference proteome</keyword>
<evidence type="ECO:0000256" key="5">
    <source>
        <dbReference type="ARBA" id="ARBA00022741"/>
    </source>
</evidence>
<dbReference type="SUPFAM" id="SSF55681">
    <property type="entry name" value="Class II aaRS and biotin synthetases"/>
    <property type="match status" value="1"/>
</dbReference>
<keyword evidence="11" id="KW-0963">Cytoplasm</keyword>
<dbReference type="Pfam" id="PF02272">
    <property type="entry name" value="DHHA1"/>
    <property type="match status" value="1"/>
</dbReference>
<feature type="binding site" evidence="11">
    <location>
        <position position="671"/>
    </location>
    <ligand>
        <name>Zn(2+)</name>
        <dbReference type="ChEBI" id="CHEBI:29105"/>
    </ligand>
</feature>
<dbReference type="GO" id="GO:0016874">
    <property type="term" value="F:ligase activity"/>
    <property type="evidence" value="ECO:0007669"/>
    <property type="project" value="UniProtKB-KW"/>
</dbReference>
<dbReference type="InterPro" id="IPR023033">
    <property type="entry name" value="Ala_tRNA_ligase_euk/bac"/>
</dbReference>
<dbReference type="HAMAP" id="MF_00036_B">
    <property type="entry name" value="Ala_tRNA_synth_B"/>
    <property type="match status" value="1"/>
</dbReference>
<comment type="similarity">
    <text evidence="1 11">Belongs to the class-II aminoacyl-tRNA synthetase family.</text>
</comment>
<dbReference type="InterPro" id="IPR018162">
    <property type="entry name" value="Ala-tRNA-ligase_IIc_anticod-bd"/>
</dbReference>
<name>A0ABQ1NXJ4_9GAMM</name>
<keyword evidence="2 11" id="KW-0820">tRNA-binding</keyword>
<evidence type="ECO:0000256" key="6">
    <source>
        <dbReference type="ARBA" id="ARBA00022833"/>
    </source>
</evidence>
<gene>
    <name evidence="11 14" type="primary">alaS</name>
    <name evidence="14" type="ORF">GCM10007418_03510</name>
</gene>
<dbReference type="Proteomes" id="UP000638188">
    <property type="component" value="Unassembled WGS sequence"/>
</dbReference>
<dbReference type="Gene3D" id="6.10.250.550">
    <property type="match status" value="1"/>
</dbReference>
<keyword evidence="7 11" id="KW-0067">ATP-binding</keyword>
<dbReference type="InterPro" id="IPR018163">
    <property type="entry name" value="Thr/Ala-tRNA-synth_IIc_edit"/>
</dbReference>
<comment type="catalytic activity">
    <reaction evidence="11">
        <text>tRNA(Ala) + L-alanine + ATP = L-alanyl-tRNA(Ala) + AMP + diphosphate</text>
        <dbReference type="Rhea" id="RHEA:12540"/>
        <dbReference type="Rhea" id="RHEA-COMP:9657"/>
        <dbReference type="Rhea" id="RHEA-COMP:9923"/>
        <dbReference type="ChEBI" id="CHEBI:30616"/>
        <dbReference type="ChEBI" id="CHEBI:33019"/>
        <dbReference type="ChEBI" id="CHEBI:57972"/>
        <dbReference type="ChEBI" id="CHEBI:78442"/>
        <dbReference type="ChEBI" id="CHEBI:78497"/>
        <dbReference type="ChEBI" id="CHEBI:456215"/>
        <dbReference type="EC" id="6.1.1.7"/>
    </reaction>
</comment>
<dbReference type="PROSITE" id="PS50860">
    <property type="entry name" value="AA_TRNA_LIGASE_II_ALA"/>
    <property type="match status" value="1"/>
</dbReference>
<evidence type="ECO:0000256" key="10">
    <source>
        <dbReference type="ARBA" id="ARBA00023146"/>
    </source>
</evidence>
<evidence type="ECO:0000256" key="2">
    <source>
        <dbReference type="ARBA" id="ARBA00022555"/>
    </source>
</evidence>
<feature type="binding site" evidence="11">
    <location>
        <position position="667"/>
    </location>
    <ligand>
        <name>Zn(2+)</name>
        <dbReference type="ChEBI" id="CHEBI:29105"/>
    </ligand>
</feature>
<dbReference type="NCBIfam" id="TIGR00344">
    <property type="entry name" value="alaS"/>
    <property type="match status" value="1"/>
</dbReference>
<evidence type="ECO:0000313" key="15">
    <source>
        <dbReference type="Proteomes" id="UP000638188"/>
    </source>
</evidence>
<keyword evidence="8 11" id="KW-0694">RNA-binding</keyword>
<dbReference type="InterPro" id="IPR018164">
    <property type="entry name" value="Ala-tRNA-synth_IIc_N"/>
</dbReference>
<dbReference type="Pfam" id="PF01411">
    <property type="entry name" value="tRNA-synt_2c"/>
    <property type="match status" value="1"/>
</dbReference>
<dbReference type="PANTHER" id="PTHR11777">
    <property type="entry name" value="ALANYL-TRNA SYNTHETASE"/>
    <property type="match status" value="1"/>
</dbReference>
<keyword evidence="9 11" id="KW-0648">Protein biosynthesis</keyword>
<dbReference type="PRINTS" id="PR00980">
    <property type="entry name" value="TRNASYNTHALA"/>
</dbReference>
<dbReference type="Gene3D" id="3.30.930.10">
    <property type="entry name" value="Bira Bifunctional Protein, Domain 2"/>
    <property type="match status" value="1"/>
</dbReference>
<dbReference type="SUPFAM" id="SSF55186">
    <property type="entry name" value="ThrRS/AlaRS common domain"/>
    <property type="match status" value="1"/>
</dbReference>
<keyword evidence="12" id="KW-0175">Coiled coil</keyword>
<keyword evidence="6 11" id="KW-0862">Zinc</keyword>
<dbReference type="InterPro" id="IPR045864">
    <property type="entry name" value="aa-tRNA-synth_II/BPL/LPL"/>
</dbReference>
<organism evidence="14 15">
    <name type="scientific">Halopseudomonas salina</name>
    <dbReference type="NCBI Taxonomy" id="1323744"/>
    <lineage>
        <taxon>Bacteria</taxon>
        <taxon>Pseudomonadati</taxon>
        <taxon>Pseudomonadota</taxon>
        <taxon>Gammaproteobacteria</taxon>
        <taxon>Pseudomonadales</taxon>
        <taxon>Pseudomonadaceae</taxon>
        <taxon>Halopseudomonas</taxon>
    </lineage>
</organism>
<keyword evidence="10 11" id="KW-0030">Aminoacyl-tRNA synthetase</keyword>
<dbReference type="Gene3D" id="3.10.310.40">
    <property type="match status" value="1"/>
</dbReference>
<feature type="binding site" evidence="11">
    <location>
        <position position="564"/>
    </location>
    <ligand>
        <name>Zn(2+)</name>
        <dbReference type="ChEBI" id="CHEBI:29105"/>
    </ligand>
</feature>
<dbReference type="Gene3D" id="3.30.980.10">
    <property type="entry name" value="Threonyl-trna Synthetase, Chain A, domain 2"/>
    <property type="match status" value="1"/>
</dbReference>
<comment type="domain">
    <text evidence="11">Consists of three domains; the N-terminal catalytic domain, the editing domain and the C-terminal C-Ala domain. The editing domain removes incorrectly charged amino acids, while the C-Ala domain, along with tRNA(Ala), serves as a bridge to cooperatively bring together the editing and aminoacylation centers thus stimulating deacylation of misacylated tRNAs.</text>
</comment>
<evidence type="ECO:0000256" key="1">
    <source>
        <dbReference type="ARBA" id="ARBA00008226"/>
    </source>
</evidence>
<comment type="subcellular location">
    <subcellularLocation>
        <location evidence="11">Cytoplasm</location>
    </subcellularLocation>
</comment>
<dbReference type="SUPFAM" id="SSF50447">
    <property type="entry name" value="Translation proteins"/>
    <property type="match status" value="1"/>
</dbReference>
<dbReference type="InterPro" id="IPR002318">
    <property type="entry name" value="Ala-tRNA-lgiase_IIc"/>
</dbReference>
<comment type="function">
    <text evidence="11">Catalyzes the attachment of alanine to tRNA(Ala) in a two-step reaction: alanine is first activated by ATP to form Ala-AMP and then transferred to the acceptor end of tRNA(Ala). Also edits incorrectly charged Ser-tRNA(Ala) and Gly-tRNA(Ala) via its editing domain.</text>
</comment>
<keyword evidence="4 11" id="KW-0479">Metal-binding</keyword>
<evidence type="ECO:0000256" key="12">
    <source>
        <dbReference type="SAM" id="Coils"/>
    </source>
</evidence>
<dbReference type="SUPFAM" id="SSF101353">
    <property type="entry name" value="Putative anticodon-binding domain of alanyl-tRNA synthetase (AlaRS)"/>
    <property type="match status" value="1"/>
</dbReference>
<dbReference type="CDD" id="cd00673">
    <property type="entry name" value="AlaRS_core"/>
    <property type="match status" value="1"/>
</dbReference>
<evidence type="ECO:0000256" key="11">
    <source>
        <dbReference type="HAMAP-Rule" id="MF_00036"/>
    </source>
</evidence>
<evidence type="ECO:0000256" key="4">
    <source>
        <dbReference type="ARBA" id="ARBA00022723"/>
    </source>
</evidence>
<feature type="binding site" evidence="11">
    <location>
        <position position="568"/>
    </location>
    <ligand>
        <name>Zn(2+)</name>
        <dbReference type="ChEBI" id="CHEBI:29105"/>
    </ligand>
</feature>
<evidence type="ECO:0000256" key="9">
    <source>
        <dbReference type="ARBA" id="ARBA00022917"/>
    </source>
</evidence>
<dbReference type="Pfam" id="PF07973">
    <property type="entry name" value="tRNA_SAD"/>
    <property type="match status" value="1"/>
</dbReference>
<dbReference type="EMBL" id="BMFF01000001">
    <property type="protein sequence ID" value="GGC87015.1"/>
    <property type="molecule type" value="Genomic_DNA"/>
</dbReference>
<evidence type="ECO:0000256" key="7">
    <source>
        <dbReference type="ARBA" id="ARBA00022840"/>
    </source>
</evidence>
<dbReference type="Gene3D" id="2.40.30.130">
    <property type="match status" value="1"/>
</dbReference>
<dbReference type="InterPro" id="IPR003156">
    <property type="entry name" value="DHHA1_dom"/>
</dbReference>
<evidence type="ECO:0000313" key="14">
    <source>
        <dbReference type="EMBL" id="GGC87015.1"/>
    </source>
</evidence>
<protein>
    <recommendedName>
        <fullName evidence="11">Alanine--tRNA ligase</fullName>
        <ecNumber evidence="11">6.1.1.7</ecNumber>
    </recommendedName>
    <alternativeName>
        <fullName evidence="11">Alanyl-tRNA synthetase</fullName>
        <shortName evidence="11">AlaRS</shortName>
    </alternativeName>
</protein>
<evidence type="ECO:0000256" key="3">
    <source>
        <dbReference type="ARBA" id="ARBA00022598"/>
    </source>
</evidence>
<keyword evidence="5 11" id="KW-0547">Nucleotide-binding</keyword>
<proteinExistence type="inferred from homology"/>
<dbReference type="InterPro" id="IPR050058">
    <property type="entry name" value="Ala-tRNA_ligase"/>
</dbReference>
<reference evidence="15" key="1">
    <citation type="journal article" date="2019" name="Int. J. Syst. Evol. Microbiol.">
        <title>The Global Catalogue of Microorganisms (GCM) 10K type strain sequencing project: providing services to taxonomists for standard genome sequencing and annotation.</title>
        <authorList>
            <consortium name="The Broad Institute Genomics Platform"/>
            <consortium name="The Broad Institute Genome Sequencing Center for Infectious Disease"/>
            <person name="Wu L."/>
            <person name="Ma J."/>
        </authorList>
    </citation>
    <scope>NUCLEOTIDE SEQUENCE [LARGE SCALE GENOMIC DNA]</scope>
    <source>
        <strain evidence="15">CGMCC 1.12482</strain>
    </source>
</reference>
<feature type="domain" description="Alanyl-transfer RNA synthetases family profile" evidence="13">
    <location>
        <begin position="1"/>
        <end position="710"/>
    </location>
</feature>